<evidence type="ECO:0000313" key="3">
    <source>
        <dbReference type="RefSeq" id="XP_018493994.1"/>
    </source>
</evidence>
<dbReference type="SUPFAM" id="SSF56672">
    <property type="entry name" value="DNA/RNA polymerases"/>
    <property type="match status" value="1"/>
</dbReference>
<name>A0AAJ7P964_9ACAR</name>
<dbReference type="InterPro" id="IPR013103">
    <property type="entry name" value="RVT_2"/>
</dbReference>
<dbReference type="GO" id="GO:0071897">
    <property type="term" value="P:DNA biosynthetic process"/>
    <property type="evidence" value="ECO:0007669"/>
    <property type="project" value="UniProtKB-ARBA"/>
</dbReference>
<dbReference type="GeneID" id="108863844"/>
<dbReference type="AlphaFoldDB" id="A0AAJ7P964"/>
<organism evidence="2 3">
    <name type="scientific">Galendromus occidentalis</name>
    <name type="common">western predatory mite</name>
    <dbReference type="NCBI Taxonomy" id="34638"/>
    <lineage>
        <taxon>Eukaryota</taxon>
        <taxon>Metazoa</taxon>
        <taxon>Ecdysozoa</taxon>
        <taxon>Arthropoda</taxon>
        <taxon>Chelicerata</taxon>
        <taxon>Arachnida</taxon>
        <taxon>Acari</taxon>
        <taxon>Parasitiformes</taxon>
        <taxon>Mesostigmata</taxon>
        <taxon>Gamasina</taxon>
        <taxon>Phytoseioidea</taxon>
        <taxon>Phytoseiidae</taxon>
        <taxon>Typhlodrominae</taxon>
        <taxon>Galendromus</taxon>
    </lineage>
</organism>
<dbReference type="KEGG" id="goe:108863844"/>
<sequence>MDLAIRLDSALRSLALTSAKRIRQTRYETARFLLAVSAVKKMHLKQFDVKTASLYGLLSEMVFIEEPDAFKDGSGRVCRLKRGLYGLRQVPRRKASGLIIVTVHVDDGLVLCDSEEVSQQFMDALQSEFKITTGDLSNYLSICIEHHSLINLSFTYETSERPGSLLRKIDYGALLSEIDEVDWSPVYQAQDANAKSDQLLDLRYNHQQLLHPFTDHESFTSNQRVDDTSARLRRLLRLAKDEYYSAKFKEVEGCAAGSWRIINSFFRGKTRSTKLKPDTVGLDVNGINEFFAQLGKRTVETAIGHAAGLDGIPGRFIKLCHETLAKPVNDLINTIFSTNVYPRNLKTSLLHPIYKSGPQSDLNSYRPISLLPIANKVVERIMAEQIVTFLEENDLLSSNQHGFRRGRSCEQAALILSDYIADATDRGLHCVAIFCDISKAFDSINHERLLIKLQRIGFRGASLELLRSYLSERKQVFGDGNSWSDPHEVEMGVPQGSVLGPILFSIFVNDLLTSADDTCVVAFADDTTLLCRHENAR</sequence>
<dbReference type="Pfam" id="PF00078">
    <property type="entry name" value="RVT_1"/>
    <property type="match status" value="1"/>
</dbReference>
<feature type="non-terminal residue" evidence="3">
    <location>
        <position position="537"/>
    </location>
</feature>
<dbReference type="Proteomes" id="UP000694867">
    <property type="component" value="Unplaced"/>
</dbReference>
<proteinExistence type="predicted"/>
<evidence type="ECO:0000259" key="1">
    <source>
        <dbReference type="PROSITE" id="PS50878"/>
    </source>
</evidence>
<dbReference type="PANTHER" id="PTHR19446">
    <property type="entry name" value="REVERSE TRANSCRIPTASES"/>
    <property type="match status" value="1"/>
</dbReference>
<dbReference type="Pfam" id="PF07727">
    <property type="entry name" value="RVT_2"/>
    <property type="match status" value="1"/>
</dbReference>
<reference evidence="3" key="1">
    <citation type="submission" date="2025-08" db="UniProtKB">
        <authorList>
            <consortium name="RefSeq"/>
        </authorList>
    </citation>
    <scope>IDENTIFICATION</scope>
</reference>
<evidence type="ECO:0000313" key="2">
    <source>
        <dbReference type="Proteomes" id="UP000694867"/>
    </source>
</evidence>
<protein>
    <submittedName>
        <fullName evidence="3">Uncharacterized protein LOC108863844</fullName>
    </submittedName>
</protein>
<gene>
    <name evidence="3" type="primary">LOC108863844</name>
</gene>
<dbReference type="InterPro" id="IPR000477">
    <property type="entry name" value="RT_dom"/>
</dbReference>
<dbReference type="RefSeq" id="XP_018493994.1">
    <property type="nucleotide sequence ID" value="XM_018638478.1"/>
</dbReference>
<dbReference type="InterPro" id="IPR043502">
    <property type="entry name" value="DNA/RNA_pol_sf"/>
</dbReference>
<accession>A0AAJ7P964</accession>
<keyword evidence="2" id="KW-1185">Reference proteome</keyword>
<feature type="domain" description="Reverse transcriptase" evidence="1">
    <location>
        <begin position="334"/>
        <end position="537"/>
    </location>
</feature>
<dbReference type="PROSITE" id="PS50878">
    <property type="entry name" value="RT_POL"/>
    <property type="match status" value="1"/>
</dbReference>
<dbReference type="CDD" id="cd01650">
    <property type="entry name" value="RT_nLTR_like"/>
    <property type="match status" value="1"/>
</dbReference>